<dbReference type="Gene3D" id="3.20.20.410">
    <property type="entry name" value="Protein of unknown function UPF0759"/>
    <property type="match status" value="1"/>
</dbReference>
<gene>
    <name evidence="1" type="ordered locus">Geob_1327</name>
</gene>
<dbReference type="KEGG" id="geo:Geob_1327"/>
<protein>
    <recommendedName>
        <fullName evidence="3">DUF72 domain-containing protein</fullName>
    </recommendedName>
</protein>
<evidence type="ECO:0008006" key="3">
    <source>
        <dbReference type="Google" id="ProtNLM"/>
    </source>
</evidence>
<dbReference type="PANTHER" id="PTHR30348">
    <property type="entry name" value="UNCHARACTERIZED PROTEIN YECE"/>
    <property type="match status" value="1"/>
</dbReference>
<dbReference type="Proteomes" id="UP000007721">
    <property type="component" value="Chromosome"/>
</dbReference>
<dbReference type="InterPro" id="IPR002763">
    <property type="entry name" value="DUF72"/>
</dbReference>
<accession>B9M4G1</accession>
<dbReference type="InterPro" id="IPR036520">
    <property type="entry name" value="UPF0759_sf"/>
</dbReference>
<dbReference type="PANTHER" id="PTHR30348:SF4">
    <property type="entry name" value="DUF72 DOMAIN-CONTAINING PROTEIN"/>
    <property type="match status" value="1"/>
</dbReference>
<dbReference type="AlphaFoldDB" id="B9M4G1"/>
<dbReference type="STRING" id="316067.Geob_1327"/>
<dbReference type="eggNOG" id="COG1801">
    <property type="taxonomic scope" value="Bacteria"/>
</dbReference>
<dbReference type="HOGENOM" id="CLU_046519_0_1_7"/>
<evidence type="ECO:0000313" key="2">
    <source>
        <dbReference type="Proteomes" id="UP000007721"/>
    </source>
</evidence>
<dbReference type="SUPFAM" id="SSF117396">
    <property type="entry name" value="TM1631-like"/>
    <property type="match status" value="1"/>
</dbReference>
<keyword evidence="2" id="KW-1185">Reference proteome</keyword>
<dbReference type="EMBL" id="CP001390">
    <property type="protein sequence ID" value="ACM19687.1"/>
    <property type="molecule type" value="Genomic_DNA"/>
</dbReference>
<sequence length="243" mass="28880">MAKVQIGCSGFNYNHWRGTFYPEKLPQRLWFAHYFSVFSTVELNVTFYRLPQLSVFQHWREQTPENFQFVIKGSRFITHIKKLKEVEEPLQRFFDAASGLGDKLRVVLWQLAPSFFLDLERLSRFLELLDRYPVRNAFEFRNESWFCEQGVELCRGHNAAICLADWPQYLYEWAPTADFIYLRRHGHGGDYAACYSEEELSRDAERIRSYLKDGRDVYIYYNNDALGFAPQNALRLAELLQLR</sequence>
<dbReference type="RefSeq" id="WP_012646416.1">
    <property type="nucleotide sequence ID" value="NC_011979.1"/>
</dbReference>
<dbReference type="Pfam" id="PF01904">
    <property type="entry name" value="DUF72"/>
    <property type="match status" value="1"/>
</dbReference>
<organism evidence="1 2">
    <name type="scientific">Geotalea daltonii (strain DSM 22248 / JCM 15807 / FRC-32)</name>
    <name type="common">Geobacter daltonii</name>
    <dbReference type="NCBI Taxonomy" id="316067"/>
    <lineage>
        <taxon>Bacteria</taxon>
        <taxon>Pseudomonadati</taxon>
        <taxon>Thermodesulfobacteriota</taxon>
        <taxon>Desulfuromonadia</taxon>
        <taxon>Geobacterales</taxon>
        <taxon>Geobacteraceae</taxon>
        <taxon>Geotalea</taxon>
    </lineage>
</organism>
<dbReference type="OrthoDB" id="9780310at2"/>
<name>B9M4G1_GEODF</name>
<evidence type="ECO:0000313" key="1">
    <source>
        <dbReference type="EMBL" id="ACM19687.1"/>
    </source>
</evidence>
<reference evidence="1 2" key="1">
    <citation type="submission" date="2009-01" db="EMBL/GenBank/DDBJ databases">
        <title>Complete sequence of Geobacter sp. FRC-32.</title>
        <authorList>
            <consortium name="US DOE Joint Genome Institute"/>
            <person name="Lucas S."/>
            <person name="Copeland A."/>
            <person name="Lapidus A."/>
            <person name="Glavina del Rio T."/>
            <person name="Dalin E."/>
            <person name="Tice H."/>
            <person name="Bruce D."/>
            <person name="Goodwin L."/>
            <person name="Pitluck S."/>
            <person name="Saunders E."/>
            <person name="Brettin T."/>
            <person name="Detter J.C."/>
            <person name="Han C."/>
            <person name="Larimer F."/>
            <person name="Land M."/>
            <person name="Hauser L."/>
            <person name="Kyrpides N."/>
            <person name="Ovchinnikova G."/>
            <person name="Kostka J."/>
            <person name="Richardson P."/>
        </authorList>
    </citation>
    <scope>NUCLEOTIDE SEQUENCE [LARGE SCALE GENOMIC DNA]</scope>
    <source>
        <strain evidence="2">DSM 22248 / JCM 15807 / FRC-32</strain>
    </source>
</reference>
<proteinExistence type="predicted"/>